<dbReference type="Proteomes" id="UP001054945">
    <property type="component" value="Unassembled WGS sequence"/>
</dbReference>
<feature type="domain" description="Ig-like" evidence="3">
    <location>
        <begin position="113"/>
        <end position="192"/>
    </location>
</feature>
<feature type="signal peptide" evidence="2">
    <location>
        <begin position="1"/>
        <end position="20"/>
    </location>
</feature>
<dbReference type="InterPro" id="IPR050958">
    <property type="entry name" value="Cell_Adh-Cytoskel_Orgn"/>
</dbReference>
<evidence type="ECO:0000313" key="4">
    <source>
        <dbReference type="EMBL" id="GIY29874.1"/>
    </source>
</evidence>
<evidence type="ECO:0000256" key="2">
    <source>
        <dbReference type="SAM" id="SignalP"/>
    </source>
</evidence>
<dbReference type="InterPro" id="IPR007110">
    <property type="entry name" value="Ig-like_dom"/>
</dbReference>
<dbReference type="PROSITE" id="PS50835">
    <property type="entry name" value="IG_LIKE"/>
    <property type="match status" value="2"/>
</dbReference>
<dbReference type="InterPro" id="IPR003598">
    <property type="entry name" value="Ig_sub2"/>
</dbReference>
<organism evidence="4 5">
    <name type="scientific">Caerostris extrusa</name>
    <name type="common">Bark spider</name>
    <name type="synonym">Caerostris bankana</name>
    <dbReference type="NCBI Taxonomy" id="172846"/>
    <lineage>
        <taxon>Eukaryota</taxon>
        <taxon>Metazoa</taxon>
        <taxon>Ecdysozoa</taxon>
        <taxon>Arthropoda</taxon>
        <taxon>Chelicerata</taxon>
        <taxon>Arachnida</taxon>
        <taxon>Araneae</taxon>
        <taxon>Araneomorphae</taxon>
        <taxon>Entelegynae</taxon>
        <taxon>Araneoidea</taxon>
        <taxon>Araneidae</taxon>
        <taxon>Caerostris</taxon>
    </lineage>
</organism>
<keyword evidence="2" id="KW-0732">Signal</keyword>
<gene>
    <name evidence="4" type="primary">otk</name>
    <name evidence="4" type="ORF">CEXT_710531</name>
</gene>
<feature type="domain" description="Ig-like" evidence="3">
    <location>
        <begin position="304"/>
        <end position="385"/>
    </location>
</feature>
<keyword evidence="4" id="KW-0418">Kinase</keyword>
<name>A0AAV4SA80_CAEEX</name>
<sequence>MRRYLLKCHFLFATQLLVEQLGGGGRDFTFPPPFILSIVRTTAERPNPVSSDSLNTTCPFNNKAANLLRCGGNIFRLPYVRVFASASVVPLGVSGFPYINGIGDQARVVLQSPDSASQLTEKGEMVLRCKVEGSSEVRFEWFHNGLRMFRNERVSFRNKRLQVASLTPADNGIYSCRAVSEVGVVDSTDNFALMLPSDTAARIQVLPKDTIAIKNGSAMFDCVFENAAAVEWYTQTNDVPLSNNSRFIIFPNGSLSISGILNSDEGIYKCVGISDISKEAPQQTYATRLKLAYIEGFSDSPFEPPISPDELKVVALGSQFEVTCVKPNGRPKVKIWWEDPSGHVISDTGRIRVDDSQLIVDGAKKTDTGNYTCNAENIAGQERTSLYFYVASAPTITLPPAGLVTEEGDTAMFTCEFNGSPYPVTQKVVMSDAGDYVCEVVTNGFQPVRSEKAKLVVKEQLKFVPPPVSTRLELGSVTKVYCKARGSSAPVVRWKKWGNHFLIGLHIFKMIMEHLLSKVLLMMMLENTSVLPQALKELLMLQLILML</sequence>
<dbReference type="Pfam" id="PF07679">
    <property type="entry name" value="I-set"/>
    <property type="match status" value="1"/>
</dbReference>
<protein>
    <submittedName>
        <fullName evidence="4">Tyrosine-protein kinase-like otk</fullName>
    </submittedName>
</protein>
<dbReference type="GO" id="GO:0016301">
    <property type="term" value="F:kinase activity"/>
    <property type="evidence" value="ECO:0007669"/>
    <property type="project" value="UniProtKB-KW"/>
</dbReference>
<keyword evidence="4" id="KW-0808">Transferase</keyword>
<dbReference type="SMART" id="SM00409">
    <property type="entry name" value="IG"/>
    <property type="match status" value="4"/>
</dbReference>
<dbReference type="Gene3D" id="2.60.40.10">
    <property type="entry name" value="Immunoglobulins"/>
    <property type="match status" value="3"/>
</dbReference>
<evidence type="ECO:0000313" key="5">
    <source>
        <dbReference type="Proteomes" id="UP001054945"/>
    </source>
</evidence>
<feature type="chain" id="PRO_5043427889" evidence="2">
    <location>
        <begin position="21"/>
        <end position="547"/>
    </location>
</feature>
<dbReference type="PANTHER" id="PTHR45080:SF21">
    <property type="entry name" value="INACTIVE TYROSINE-PROTEIN KINASE 7"/>
    <property type="match status" value="1"/>
</dbReference>
<dbReference type="AlphaFoldDB" id="A0AAV4SA80"/>
<dbReference type="InterPro" id="IPR013783">
    <property type="entry name" value="Ig-like_fold"/>
</dbReference>
<keyword evidence="5" id="KW-1185">Reference proteome</keyword>
<proteinExistence type="predicted"/>
<dbReference type="PANTHER" id="PTHR45080">
    <property type="entry name" value="CONTACTIN 5"/>
    <property type="match status" value="1"/>
</dbReference>
<accession>A0AAV4SA80</accession>
<comment type="caution">
    <text evidence="4">The sequence shown here is derived from an EMBL/GenBank/DDBJ whole genome shotgun (WGS) entry which is preliminary data.</text>
</comment>
<reference evidence="4 5" key="1">
    <citation type="submission" date="2021-06" db="EMBL/GenBank/DDBJ databases">
        <title>Caerostris extrusa draft genome.</title>
        <authorList>
            <person name="Kono N."/>
            <person name="Arakawa K."/>
        </authorList>
    </citation>
    <scope>NUCLEOTIDE SEQUENCE [LARGE SCALE GENOMIC DNA]</scope>
</reference>
<evidence type="ECO:0000256" key="1">
    <source>
        <dbReference type="ARBA" id="ARBA00023319"/>
    </source>
</evidence>
<evidence type="ECO:0000259" key="3">
    <source>
        <dbReference type="PROSITE" id="PS50835"/>
    </source>
</evidence>
<dbReference type="GO" id="GO:0007156">
    <property type="term" value="P:homophilic cell adhesion via plasma membrane adhesion molecules"/>
    <property type="evidence" value="ECO:0007669"/>
    <property type="project" value="TreeGrafter"/>
</dbReference>
<keyword evidence="1" id="KW-0393">Immunoglobulin domain</keyword>
<dbReference type="InterPro" id="IPR003599">
    <property type="entry name" value="Ig_sub"/>
</dbReference>
<dbReference type="EMBL" id="BPLR01009147">
    <property type="protein sequence ID" value="GIY29874.1"/>
    <property type="molecule type" value="Genomic_DNA"/>
</dbReference>
<dbReference type="SMART" id="SM00408">
    <property type="entry name" value="IGc2"/>
    <property type="match status" value="3"/>
</dbReference>
<dbReference type="InterPro" id="IPR013098">
    <property type="entry name" value="Ig_I-set"/>
</dbReference>
<dbReference type="InterPro" id="IPR036179">
    <property type="entry name" value="Ig-like_dom_sf"/>
</dbReference>
<dbReference type="SUPFAM" id="SSF48726">
    <property type="entry name" value="Immunoglobulin"/>
    <property type="match status" value="4"/>
</dbReference>
<dbReference type="Pfam" id="PF13927">
    <property type="entry name" value="Ig_3"/>
    <property type="match status" value="1"/>
</dbReference>
<dbReference type="GO" id="GO:0005886">
    <property type="term" value="C:plasma membrane"/>
    <property type="evidence" value="ECO:0007669"/>
    <property type="project" value="TreeGrafter"/>
</dbReference>